<proteinExistence type="predicted"/>
<keyword evidence="4" id="KW-1185">Reference proteome</keyword>
<feature type="region of interest" description="Disordered" evidence="1">
    <location>
        <begin position="171"/>
        <end position="193"/>
    </location>
</feature>
<feature type="non-terminal residue" evidence="3">
    <location>
        <position position="1"/>
    </location>
</feature>
<keyword evidence="2" id="KW-0812">Transmembrane</keyword>
<protein>
    <submittedName>
        <fullName evidence="3">Uncharacterized protein</fullName>
    </submittedName>
</protein>
<keyword evidence="2" id="KW-0472">Membrane</keyword>
<dbReference type="EMBL" id="QJKJ01001725">
    <property type="protein sequence ID" value="RDY06221.1"/>
    <property type="molecule type" value="Genomic_DNA"/>
</dbReference>
<feature type="compositionally biased region" description="Low complexity" evidence="1">
    <location>
        <begin position="171"/>
        <end position="187"/>
    </location>
</feature>
<accession>A0A371HTU7</accession>
<sequence length="193" mass="21838">MAYDQVGKEKKLQLQELEELYLEACENSQIYKQKPDPEEGVLSRPESAFVQFSLKAHLELKDEATNNTFQVNGHQLKTFHEGSTPIVAQNQERLDPKEAPWSRKVQSYHTQFTLLTLSLHSAVVHGALVRHLVDQRGTGLESRKLEYLVYFLSYSIFLVIQTPLFSLSAESESSLTPSKSSPTPSESNVSVRD</sequence>
<evidence type="ECO:0000313" key="3">
    <source>
        <dbReference type="EMBL" id="RDY06221.1"/>
    </source>
</evidence>
<evidence type="ECO:0000313" key="4">
    <source>
        <dbReference type="Proteomes" id="UP000257109"/>
    </source>
</evidence>
<comment type="caution">
    <text evidence="3">The sequence shown here is derived from an EMBL/GenBank/DDBJ whole genome shotgun (WGS) entry which is preliminary data.</text>
</comment>
<evidence type="ECO:0000256" key="1">
    <source>
        <dbReference type="SAM" id="MobiDB-lite"/>
    </source>
</evidence>
<reference evidence="3" key="1">
    <citation type="submission" date="2018-05" db="EMBL/GenBank/DDBJ databases">
        <title>Draft genome of Mucuna pruriens seed.</title>
        <authorList>
            <person name="Nnadi N.E."/>
            <person name="Vos R."/>
            <person name="Hasami M.H."/>
            <person name="Devisetty U.K."/>
            <person name="Aguiy J.C."/>
        </authorList>
    </citation>
    <scope>NUCLEOTIDE SEQUENCE [LARGE SCALE GENOMIC DNA]</scope>
    <source>
        <strain evidence="3">JCA_2017</strain>
    </source>
</reference>
<feature type="transmembrane region" description="Helical" evidence="2">
    <location>
        <begin position="145"/>
        <end position="165"/>
    </location>
</feature>
<keyword evidence="2" id="KW-1133">Transmembrane helix</keyword>
<organism evidence="3 4">
    <name type="scientific">Mucuna pruriens</name>
    <name type="common">Velvet bean</name>
    <name type="synonym">Dolichos pruriens</name>
    <dbReference type="NCBI Taxonomy" id="157652"/>
    <lineage>
        <taxon>Eukaryota</taxon>
        <taxon>Viridiplantae</taxon>
        <taxon>Streptophyta</taxon>
        <taxon>Embryophyta</taxon>
        <taxon>Tracheophyta</taxon>
        <taxon>Spermatophyta</taxon>
        <taxon>Magnoliopsida</taxon>
        <taxon>eudicotyledons</taxon>
        <taxon>Gunneridae</taxon>
        <taxon>Pentapetalae</taxon>
        <taxon>rosids</taxon>
        <taxon>fabids</taxon>
        <taxon>Fabales</taxon>
        <taxon>Fabaceae</taxon>
        <taxon>Papilionoideae</taxon>
        <taxon>50 kb inversion clade</taxon>
        <taxon>NPAAA clade</taxon>
        <taxon>indigoferoid/millettioid clade</taxon>
        <taxon>Phaseoleae</taxon>
        <taxon>Mucuna</taxon>
    </lineage>
</organism>
<gene>
    <name evidence="3" type="ORF">CR513_09825</name>
</gene>
<name>A0A371HTU7_MUCPR</name>
<dbReference type="Proteomes" id="UP000257109">
    <property type="component" value="Unassembled WGS sequence"/>
</dbReference>
<dbReference type="AlphaFoldDB" id="A0A371HTU7"/>
<evidence type="ECO:0000256" key="2">
    <source>
        <dbReference type="SAM" id="Phobius"/>
    </source>
</evidence>